<sequence>MRSTYLTAVAATAMIGTAFAAPTAHADAERQDGPVTIYVSGDGLTVYKTATTLAVGNGHSGDLQAYYMIVPPGGDASRAEKKYSEHVFKGPLRPGVARDSYGPTGGFLDGTLLCAGWWDPLGKVTIPGYPCVRIHS</sequence>
<keyword evidence="1" id="KW-0732">Signal</keyword>
<proteinExistence type="predicted"/>
<dbReference type="Proteomes" id="UP000221961">
    <property type="component" value="Chromosome"/>
</dbReference>
<gene>
    <name evidence="2" type="ORF">CRH09_11270</name>
</gene>
<evidence type="ECO:0008006" key="4">
    <source>
        <dbReference type="Google" id="ProtNLM"/>
    </source>
</evidence>
<evidence type="ECO:0000256" key="1">
    <source>
        <dbReference type="SAM" id="SignalP"/>
    </source>
</evidence>
<dbReference type="OrthoDB" id="4551078at2"/>
<organism evidence="2 3">
    <name type="scientific">Nocardia terpenica</name>
    <dbReference type="NCBI Taxonomy" id="455432"/>
    <lineage>
        <taxon>Bacteria</taxon>
        <taxon>Bacillati</taxon>
        <taxon>Actinomycetota</taxon>
        <taxon>Actinomycetes</taxon>
        <taxon>Mycobacteriales</taxon>
        <taxon>Nocardiaceae</taxon>
        <taxon>Nocardia</taxon>
    </lineage>
</organism>
<accession>A0A291RH96</accession>
<dbReference type="RefSeq" id="WP_098693885.1">
    <property type="nucleotide sequence ID" value="NZ_CP023778.1"/>
</dbReference>
<evidence type="ECO:0000313" key="2">
    <source>
        <dbReference type="EMBL" id="ATL66705.1"/>
    </source>
</evidence>
<dbReference type="GeneID" id="88357986"/>
<dbReference type="AlphaFoldDB" id="A0A291RH96"/>
<dbReference type="EMBL" id="CP023778">
    <property type="protein sequence ID" value="ATL66705.1"/>
    <property type="molecule type" value="Genomic_DNA"/>
</dbReference>
<dbReference type="KEGG" id="ntp:CRH09_11270"/>
<feature type="chain" id="PRO_5012945657" description="Secreted protein" evidence="1">
    <location>
        <begin position="21"/>
        <end position="136"/>
    </location>
</feature>
<protein>
    <recommendedName>
        <fullName evidence="4">Secreted protein</fullName>
    </recommendedName>
</protein>
<reference evidence="2 3" key="1">
    <citation type="submission" date="2017-10" db="EMBL/GenBank/DDBJ databases">
        <title>Comparative genomics between pathogenic Norcardia.</title>
        <authorList>
            <person name="Zeng L."/>
        </authorList>
    </citation>
    <scope>NUCLEOTIDE SEQUENCE [LARGE SCALE GENOMIC DNA]</scope>
    <source>
        <strain evidence="2 3">NC_YFY_NT001</strain>
    </source>
</reference>
<feature type="signal peptide" evidence="1">
    <location>
        <begin position="1"/>
        <end position="20"/>
    </location>
</feature>
<name>A0A291RH96_9NOCA</name>
<evidence type="ECO:0000313" key="3">
    <source>
        <dbReference type="Proteomes" id="UP000221961"/>
    </source>
</evidence>